<dbReference type="CDD" id="cd09854">
    <property type="entry name" value="PIN_VapC-like"/>
    <property type="match status" value="1"/>
</dbReference>
<dbReference type="InterPro" id="IPR029060">
    <property type="entry name" value="PIN-like_dom_sf"/>
</dbReference>
<dbReference type="EMBL" id="DTIB01000015">
    <property type="protein sequence ID" value="HGB24540.1"/>
    <property type="molecule type" value="Genomic_DNA"/>
</dbReference>
<reference evidence="2" key="1">
    <citation type="journal article" date="2020" name="mSystems">
        <title>Genome- and Community-Level Interaction Insights into Carbon Utilization and Element Cycling Functions of Hydrothermarchaeota in Hydrothermal Sediment.</title>
        <authorList>
            <person name="Zhou Z."/>
            <person name="Liu Y."/>
            <person name="Xu W."/>
            <person name="Pan J."/>
            <person name="Luo Z.H."/>
            <person name="Li M."/>
        </authorList>
    </citation>
    <scope>NUCLEOTIDE SEQUENCE [LARGE SCALE GENOMIC DNA]</scope>
    <source>
        <strain evidence="2">SpSt-8</strain>
    </source>
</reference>
<organism evidence="2">
    <name type="scientific">Thermofilum pendens</name>
    <dbReference type="NCBI Taxonomy" id="2269"/>
    <lineage>
        <taxon>Archaea</taxon>
        <taxon>Thermoproteota</taxon>
        <taxon>Thermoprotei</taxon>
        <taxon>Thermofilales</taxon>
        <taxon>Thermofilaceae</taxon>
        <taxon>Thermofilum</taxon>
    </lineage>
</organism>
<feature type="domain" description="PIN" evidence="1">
    <location>
        <begin position="8"/>
        <end position="131"/>
    </location>
</feature>
<dbReference type="InterPro" id="IPR002716">
    <property type="entry name" value="PIN_dom"/>
</dbReference>
<comment type="caution">
    <text evidence="2">The sequence shown here is derived from an EMBL/GenBank/DDBJ whole genome shotgun (WGS) entry which is preliminary data.</text>
</comment>
<sequence length="140" mass="15646">MEERRGVIVDTCVLASRRLEALRTFNARLYVTPVVLLEYLNWALESRNRSLARGDAGRAKGYERLIELLPSALLELGIEITEQRLTITELREAASLVLQRGVDPGDALNAVTARKVGLGIVTLDRDWQRLSDYAATVIIL</sequence>
<dbReference type="Pfam" id="PF01850">
    <property type="entry name" value="PIN"/>
    <property type="match status" value="1"/>
</dbReference>
<name>A0A7C3WJK3_THEPE</name>
<gene>
    <name evidence="2" type="ORF">ENV88_00480</name>
</gene>
<dbReference type="Gene3D" id="3.40.50.1010">
    <property type="entry name" value="5'-nuclease"/>
    <property type="match status" value="1"/>
</dbReference>
<proteinExistence type="predicted"/>
<evidence type="ECO:0000259" key="1">
    <source>
        <dbReference type="Pfam" id="PF01850"/>
    </source>
</evidence>
<dbReference type="SUPFAM" id="SSF88723">
    <property type="entry name" value="PIN domain-like"/>
    <property type="match status" value="1"/>
</dbReference>
<dbReference type="AlphaFoldDB" id="A0A7C3WJK3"/>
<protein>
    <submittedName>
        <fullName evidence="2">Type II toxin-antitoxin system VapC family toxin</fullName>
    </submittedName>
</protein>
<accession>A0A7C3WJK3</accession>
<evidence type="ECO:0000313" key="2">
    <source>
        <dbReference type="EMBL" id="HGB24540.1"/>
    </source>
</evidence>